<dbReference type="InterPro" id="IPR031662">
    <property type="entry name" value="GTP-binding_2"/>
</dbReference>
<dbReference type="GO" id="GO:0003924">
    <property type="term" value="F:GTPase activity"/>
    <property type="evidence" value="ECO:0007669"/>
    <property type="project" value="InterPro"/>
</dbReference>
<dbReference type="Gene3D" id="3.40.50.300">
    <property type="entry name" value="P-loop containing nucleotide triphosphate hydrolases"/>
    <property type="match status" value="1"/>
</dbReference>
<dbReference type="InterPro" id="IPR006073">
    <property type="entry name" value="GTP-bd"/>
</dbReference>
<accession>X1MCG5</accession>
<proteinExistence type="predicted"/>
<dbReference type="AlphaFoldDB" id="X1MCG5"/>
<name>X1MCG5_9ZZZZ</name>
<feature type="domain" description="TGS" evidence="2">
    <location>
        <begin position="187"/>
        <end position="225"/>
    </location>
</feature>
<dbReference type="EMBL" id="BARV01021941">
    <property type="protein sequence ID" value="GAI29357.1"/>
    <property type="molecule type" value="Genomic_DNA"/>
</dbReference>
<feature type="non-terminal residue" evidence="3">
    <location>
        <position position="225"/>
    </location>
</feature>
<dbReference type="InterPro" id="IPR012675">
    <property type="entry name" value="Beta-grasp_dom_sf"/>
</dbReference>
<gene>
    <name evidence="3" type="ORF">S06H3_36247</name>
</gene>
<dbReference type="Gene3D" id="3.10.20.30">
    <property type="match status" value="1"/>
</dbReference>
<dbReference type="InterPro" id="IPR004095">
    <property type="entry name" value="TGS"/>
</dbReference>
<dbReference type="PROSITE" id="PS51880">
    <property type="entry name" value="TGS"/>
    <property type="match status" value="1"/>
</dbReference>
<evidence type="ECO:0000313" key="3">
    <source>
        <dbReference type="EMBL" id="GAI29357.1"/>
    </source>
</evidence>
<protein>
    <recommendedName>
        <fullName evidence="2">TGS domain-containing protein</fullName>
    </recommendedName>
</protein>
<dbReference type="InterPro" id="IPR027417">
    <property type="entry name" value="P-loop_NTPase"/>
</dbReference>
<evidence type="ECO:0000259" key="2">
    <source>
        <dbReference type="PROSITE" id="PS51880"/>
    </source>
</evidence>
<dbReference type="PANTHER" id="PTHR43127">
    <property type="entry name" value="DEVELOPMENTALLY-REGULATED GTP-BINDING PROTEIN 2"/>
    <property type="match status" value="1"/>
</dbReference>
<dbReference type="InterPro" id="IPR045001">
    <property type="entry name" value="DRG"/>
</dbReference>
<reference evidence="3" key="1">
    <citation type="journal article" date="2014" name="Front. Microbiol.">
        <title>High frequency of phylogenetically diverse reductive dehalogenase-homologous genes in deep subseafloor sedimentary metagenomes.</title>
        <authorList>
            <person name="Kawai M."/>
            <person name="Futagami T."/>
            <person name="Toyoda A."/>
            <person name="Takaki Y."/>
            <person name="Nishi S."/>
            <person name="Hori S."/>
            <person name="Arai W."/>
            <person name="Tsubouchi T."/>
            <person name="Morono Y."/>
            <person name="Uchiyama I."/>
            <person name="Ito T."/>
            <person name="Fujiyama A."/>
            <person name="Inagaki F."/>
            <person name="Takami H."/>
        </authorList>
    </citation>
    <scope>NUCLEOTIDE SEQUENCE</scope>
    <source>
        <strain evidence="3">Expedition CK06-06</strain>
    </source>
</reference>
<sequence>MMQFEDVQIQLVEVPAVIEDSSLGRGLGAQPLSVARNADAIVLVVDASTEPIEQVRILINELEAAGIRLNQQIPKLSIQRKVTGGIEVRGAGAFDGSEVELKRILQEHRIHNALLTIDEPVTADDLEELLDESLVYRRAFILLTKCESSGAADKLKLLEREFRGRFRTIANQGAGERLKRAIFEKLDLIRVYTKRSDEEPAKRPLVLPKGSTIFDIARAVHKDFA</sequence>
<dbReference type="SUPFAM" id="SSF52540">
    <property type="entry name" value="P-loop containing nucleoside triphosphate hydrolases"/>
    <property type="match status" value="1"/>
</dbReference>
<comment type="caution">
    <text evidence="3">The sequence shown here is derived from an EMBL/GenBank/DDBJ whole genome shotgun (WGS) entry which is preliminary data.</text>
</comment>
<dbReference type="PRINTS" id="PR00326">
    <property type="entry name" value="GTP1OBG"/>
</dbReference>
<keyword evidence="1" id="KW-0342">GTP-binding</keyword>
<evidence type="ECO:0000256" key="1">
    <source>
        <dbReference type="ARBA" id="ARBA00023134"/>
    </source>
</evidence>
<keyword evidence="1" id="KW-0547">Nucleotide-binding</keyword>
<dbReference type="Pfam" id="PF16897">
    <property type="entry name" value="MMR_HSR1_Xtn"/>
    <property type="match status" value="1"/>
</dbReference>
<organism evidence="3">
    <name type="scientific">marine sediment metagenome</name>
    <dbReference type="NCBI Taxonomy" id="412755"/>
    <lineage>
        <taxon>unclassified sequences</taxon>
        <taxon>metagenomes</taxon>
        <taxon>ecological metagenomes</taxon>
    </lineage>
</organism>
<dbReference type="GO" id="GO:0005525">
    <property type="term" value="F:GTP binding"/>
    <property type="evidence" value="ECO:0007669"/>
    <property type="project" value="UniProtKB-KW"/>
</dbReference>